<reference evidence="1 2" key="1">
    <citation type="submission" date="2015-04" db="EMBL/GenBank/DDBJ databases">
        <title>Draft genome of the roundworm Trichinella nativa.</title>
        <authorList>
            <person name="Mitreva M."/>
        </authorList>
    </citation>
    <scope>NUCLEOTIDE SEQUENCE [LARGE SCALE GENOMIC DNA]</scope>
    <source>
        <strain evidence="1 2">ISS45</strain>
    </source>
</reference>
<organism evidence="1 2">
    <name type="scientific">Trichinella nativa</name>
    <dbReference type="NCBI Taxonomy" id="6335"/>
    <lineage>
        <taxon>Eukaryota</taxon>
        <taxon>Metazoa</taxon>
        <taxon>Ecdysozoa</taxon>
        <taxon>Nematoda</taxon>
        <taxon>Enoplea</taxon>
        <taxon>Dorylaimia</taxon>
        <taxon>Trichinellida</taxon>
        <taxon>Trichinellidae</taxon>
        <taxon>Trichinella</taxon>
    </lineage>
</organism>
<evidence type="ECO:0000313" key="1">
    <source>
        <dbReference type="EMBL" id="OUC46160.1"/>
    </source>
</evidence>
<protein>
    <submittedName>
        <fullName evidence="1">Uncharacterized protein</fullName>
    </submittedName>
</protein>
<comment type="caution">
    <text evidence="1">The sequence shown here is derived from an EMBL/GenBank/DDBJ whole genome shotgun (WGS) entry which is preliminary data.</text>
</comment>
<name>A0A1Y3EN16_9BILA</name>
<dbReference type="AlphaFoldDB" id="A0A1Y3EN16"/>
<gene>
    <name evidence="1" type="ORF">D917_07945</name>
</gene>
<sequence>MKQSLFASPGASISGGKFLIYYVRKKLGRQDCELIAFNFRLQKQALTSLVLCVKINLLKRKRKLLSIIQCLPYASYTTHKLANRQSGIGCMQQLGDKRNQNCNSSALQSTHGICEEQATFSCQLTAALDIRFRSKQKVNKNSC</sequence>
<proteinExistence type="predicted"/>
<dbReference type="Proteomes" id="UP000243006">
    <property type="component" value="Unassembled WGS sequence"/>
</dbReference>
<dbReference type="EMBL" id="LVZM01007609">
    <property type="protein sequence ID" value="OUC46160.1"/>
    <property type="molecule type" value="Genomic_DNA"/>
</dbReference>
<evidence type="ECO:0000313" key="2">
    <source>
        <dbReference type="Proteomes" id="UP000243006"/>
    </source>
</evidence>
<accession>A0A1Y3EN16</accession>